<dbReference type="EMBL" id="WVRA01000002">
    <property type="protein sequence ID" value="NOE18017.1"/>
    <property type="molecule type" value="Genomic_DNA"/>
</dbReference>
<accession>A0AA90YSK6</accession>
<gene>
    <name evidence="1" type="ORF">GS634_07750</name>
</gene>
<dbReference type="Pfam" id="PF05990">
    <property type="entry name" value="DUF900"/>
    <property type="match status" value="1"/>
</dbReference>
<dbReference type="InterPro" id="IPR029058">
    <property type="entry name" value="AB_hydrolase_fold"/>
</dbReference>
<sequence>MALFFSRRTYNAQKKKFTFKPAAKTRYVHITQQSPGGKIRKGSIVKKAKWLDLVRQEGGDSAVLIYVHGFNTSQKDMLDRLGKIETNLRGNGYQGAIVAFDWPSDGSVHTYDSDRSDAKAVAPHLVGDGILPLLGMSPRPKVHLIAHSMGALVVLRAFSDFGDSAGPGNKIWSADQVMFASADIDSEWLEKGAWGDLVLKKRCKRFTNYYSRKDKVLALAGGIVHGGRRRAGRVGMPKLTSKGHWDIFCDHQYQRDVPKGQRKMMKSHRWWFDSGGFYEDLALTIDGHSEKTMPTRHKTNIGDLALLA</sequence>
<dbReference type="AlphaFoldDB" id="A0AA90YSK6"/>
<dbReference type="SUPFAM" id="SSF53474">
    <property type="entry name" value="alpha/beta-Hydrolases"/>
    <property type="match status" value="1"/>
</dbReference>
<dbReference type="PANTHER" id="PTHR36513:SF1">
    <property type="entry name" value="TRANSMEMBRANE PROTEIN"/>
    <property type="match status" value="1"/>
</dbReference>
<dbReference type="InterPro" id="IPR010297">
    <property type="entry name" value="DUF900_hydrolase"/>
</dbReference>
<dbReference type="Proteomes" id="UP000597886">
    <property type="component" value="Unassembled WGS sequence"/>
</dbReference>
<dbReference type="PANTHER" id="PTHR36513">
    <property type="entry name" value="ABC TRANSMEMBRANE TYPE-1 DOMAIN-CONTAINING PROTEIN"/>
    <property type="match status" value="1"/>
</dbReference>
<dbReference type="RefSeq" id="WP_171329370.1">
    <property type="nucleotide sequence ID" value="NZ_WVRA01000002.1"/>
</dbReference>
<evidence type="ECO:0000313" key="1">
    <source>
        <dbReference type="EMBL" id="NOE18017.1"/>
    </source>
</evidence>
<dbReference type="Gene3D" id="3.40.50.1820">
    <property type="entry name" value="alpha/beta hydrolase"/>
    <property type="match status" value="1"/>
</dbReference>
<dbReference type="GO" id="GO:0016787">
    <property type="term" value="F:hydrolase activity"/>
    <property type="evidence" value="ECO:0007669"/>
    <property type="project" value="UniProtKB-KW"/>
</dbReference>
<evidence type="ECO:0000313" key="2">
    <source>
        <dbReference type="Proteomes" id="UP000597886"/>
    </source>
</evidence>
<keyword evidence="1" id="KW-0378">Hydrolase</keyword>
<reference evidence="1" key="1">
    <citation type="submission" date="2019-12" db="EMBL/GenBank/DDBJ databases">
        <title>Ruegeria JWLKs population differentiation of coral mucus and skeleton niches.</title>
        <authorList>
            <person name="Luo D."/>
        </authorList>
    </citation>
    <scope>NUCLEOTIDE SEQUENCE</scope>
    <source>
        <strain evidence="1">HKCCD6181</strain>
    </source>
</reference>
<proteinExistence type="predicted"/>
<protein>
    <submittedName>
        <fullName evidence="1">Alpha/beta fold hydrolase</fullName>
    </submittedName>
</protein>
<name>A0AA90YSK6_9RHOB</name>
<comment type="caution">
    <text evidence="1">The sequence shown here is derived from an EMBL/GenBank/DDBJ whole genome shotgun (WGS) entry which is preliminary data.</text>
</comment>
<organism evidence="1 2">
    <name type="scientific">Ruegeria atlantica</name>
    <dbReference type="NCBI Taxonomy" id="81569"/>
    <lineage>
        <taxon>Bacteria</taxon>
        <taxon>Pseudomonadati</taxon>
        <taxon>Pseudomonadota</taxon>
        <taxon>Alphaproteobacteria</taxon>
        <taxon>Rhodobacterales</taxon>
        <taxon>Roseobacteraceae</taxon>
        <taxon>Ruegeria</taxon>
    </lineage>
</organism>